<proteinExistence type="predicted"/>
<dbReference type="InterPro" id="IPR027417">
    <property type="entry name" value="P-loop_NTPase"/>
</dbReference>
<reference evidence="2 3" key="2">
    <citation type="submission" date="2019-08" db="EMBL/GenBank/DDBJ databases">
        <authorList>
            <person name="Henke P."/>
        </authorList>
    </citation>
    <scope>NUCLEOTIDE SEQUENCE [LARGE SCALE GENOMIC DNA]</scope>
    <source>
        <strain evidence="2">Phe10_nw2017</strain>
    </source>
</reference>
<dbReference type="InterPro" id="IPR000157">
    <property type="entry name" value="TIR_dom"/>
</dbReference>
<reference evidence="2 3" key="1">
    <citation type="submission" date="2019-08" db="EMBL/GenBank/DDBJ databases">
        <title>100 year-old enigma solved: identification of Planctomyces bekefii, the type genus and species of the phylum Planctomycetes.</title>
        <authorList>
            <person name="Svetlana D.N."/>
            <person name="Overmann J."/>
        </authorList>
    </citation>
    <scope>NUCLEOTIDE SEQUENCE [LARGE SCALE GENOMIC DNA]</scope>
    <source>
        <strain evidence="2">Phe10_nw2017</strain>
    </source>
</reference>
<dbReference type="EMBL" id="SRHE01000235">
    <property type="protein sequence ID" value="TWW09566.1"/>
    <property type="molecule type" value="Genomic_DNA"/>
</dbReference>
<gene>
    <name evidence="2" type="ORF">E3A20_13030</name>
</gene>
<dbReference type="Gene3D" id="3.40.50.300">
    <property type="entry name" value="P-loop containing nucleotide triphosphate hydrolases"/>
    <property type="match status" value="1"/>
</dbReference>
<dbReference type="Proteomes" id="UP000321083">
    <property type="component" value="Unassembled WGS sequence"/>
</dbReference>
<dbReference type="SUPFAM" id="SSF52200">
    <property type="entry name" value="Toll/Interleukin receptor TIR domain"/>
    <property type="match status" value="1"/>
</dbReference>
<feature type="domain" description="TIR" evidence="1">
    <location>
        <begin position="8"/>
        <end position="134"/>
    </location>
</feature>
<dbReference type="AlphaFoldDB" id="A0A5C6M4C9"/>
<dbReference type="Pfam" id="PF13676">
    <property type="entry name" value="TIR_2"/>
    <property type="match status" value="1"/>
</dbReference>
<keyword evidence="3" id="KW-1185">Reference proteome</keyword>
<protein>
    <recommendedName>
        <fullName evidence="1">TIR domain-containing protein</fullName>
    </recommendedName>
</protein>
<dbReference type="Gene3D" id="3.40.50.10140">
    <property type="entry name" value="Toll/interleukin-1 receptor homology (TIR) domain"/>
    <property type="match status" value="1"/>
</dbReference>
<dbReference type="InterPro" id="IPR035897">
    <property type="entry name" value="Toll_tir_struct_dom_sf"/>
</dbReference>
<evidence type="ECO:0000313" key="3">
    <source>
        <dbReference type="Proteomes" id="UP000321083"/>
    </source>
</evidence>
<name>A0A5C6M4C9_9PLAN</name>
<dbReference type="GO" id="GO:0007165">
    <property type="term" value="P:signal transduction"/>
    <property type="evidence" value="ECO:0007669"/>
    <property type="project" value="InterPro"/>
</dbReference>
<sequence>MRYMNHRIFISYRRDDSFVVAERICTALQQKIGADAVFMDKTIEPGEAWPDRIRNALKAAATVLVIVHDWATWLAVGKLGKRRIDDPQDWVRQEVRAALTQKKTIIPVLYEECNGPLEKGDLPDDISQMCDMQRTRLSRDHWDRDLNDLVEKLAVNTPPADLATRCDAALRDYAGLCIDDWKCLKPTRFIEPHVAIRNDAIRDRSQTPTDTESPLALTPLLTDTEKMQSGDVVAAQQYLRLLQRRPKRSVDTARLCITEDAGAGKSIFTHHLRYILASDQGRELVFNGQPPLVVRWEGRARSWPFDLQLAMEQEVDPFCTAHGVTPRQVVDHAVRQQAVCLIFDGLDQVTHDFNSAGQRIVSSSRN</sequence>
<evidence type="ECO:0000259" key="1">
    <source>
        <dbReference type="Pfam" id="PF13676"/>
    </source>
</evidence>
<accession>A0A5C6M4C9</accession>
<comment type="caution">
    <text evidence="2">The sequence shown here is derived from an EMBL/GenBank/DDBJ whole genome shotgun (WGS) entry which is preliminary data.</text>
</comment>
<evidence type="ECO:0000313" key="2">
    <source>
        <dbReference type="EMBL" id="TWW09566.1"/>
    </source>
</evidence>
<organism evidence="2 3">
    <name type="scientific">Planctomyces bekefii</name>
    <dbReference type="NCBI Taxonomy" id="1653850"/>
    <lineage>
        <taxon>Bacteria</taxon>
        <taxon>Pseudomonadati</taxon>
        <taxon>Planctomycetota</taxon>
        <taxon>Planctomycetia</taxon>
        <taxon>Planctomycetales</taxon>
        <taxon>Planctomycetaceae</taxon>
        <taxon>Planctomyces</taxon>
    </lineage>
</organism>